<evidence type="ECO:0008006" key="3">
    <source>
        <dbReference type="Google" id="ProtNLM"/>
    </source>
</evidence>
<dbReference type="AlphaFoldDB" id="A0A1V2A655"/>
<evidence type="ECO:0000313" key="2">
    <source>
        <dbReference type="Proteomes" id="UP000188613"/>
    </source>
</evidence>
<evidence type="ECO:0000313" key="1">
    <source>
        <dbReference type="EMBL" id="OMP66489.1"/>
    </source>
</evidence>
<protein>
    <recommendedName>
        <fullName evidence="3">Aerobactin siderophore biosynthesis IucA/IucC-like C-terminal domain-containing protein</fullName>
    </recommendedName>
</protein>
<dbReference type="STRING" id="1714355.BTO28_12390"/>
<sequence length="216" mass="24868">MLEELLPFHFTENEPVSGTVHDWVHHIDTLTASAEAHLKLASIPAAASMWMRRYGLFITGHLYMFSKYRRVWNGTPAQVGIVIRSGESWPLFFQLNHEKWDQCDDDGARLILDRLVNPVIELLAKNAKLPPVISRENIFGYALWMYVNVLEDAGDLRLLREYERFLQKKGPAEAMQSYTRMTCCLYKEVPGCDKCPYCPMVKEKACEDLLGEVKIN</sequence>
<reference evidence="1 2" key="1">
    <citation type="submission" date="2016-12" db="EMBL/GenBank/DDBJ databases">
        <title>Domibacillus sp. SAB 38T whole genome sequencing.</title>
        <authorList>
            <person name="Verma A."/>
            <person name="Ojha A.K."/>
            <person name="Krishnamurthi S."/>
        </authorList>
    </citation>
    <scope>NUCLEOTIDE SEQUENCE [LARGE SCALE GENOMIC DNA]</scope>
    <source>
        <strain evidence="1 2">SAB 38</strain>
    </source>
</reference>
<dbReference type="RefSeq" id="WP_076766711.1">
    <property type="nucleotide sequence ID" value="NZ_MSFI01000020.1"/>
</dbReference>
<proteinExistence type="predicted"/>
<dbReference type="OrthoDB" id="2962087at2"/>
<comment type="caution">
    <text evidence="1">The sequence shown here is derived from an EMBL/GenBank/DDBJ whole genome shotgun (WGS) entry which is preliminary data.</text>
</comment>
<organism evidence="1 2">
    <name type="scientific">Domibacillus epiphyticus</name>
    <dbReference type="NCBI Taxonomy" id="1714355"/>
    <lineage>
        <taxon>Bacteria</taxon>
        <taxon>Bacillati</taxon>
        <taxon>Bacillota</taxon>
        <taxon>Bacilli</taxon>
        <taxon>Bacillales</taxon>
        <taxon>Bacillaceae</taxon>
        <taxon>Domibacillus</taxon>
    </lineage>
</organism>
<dbReference type="Proteomes" id="UP000188613">
    <property type="component" value="Unassembled WGS sequence"/>
</dbReference>
<name>A0A1V2A655_9BACI</name>
<accession>A0A1V2A655</accession>
<keyword evidence="2" id="KW-1185">Reference proteome</keyword>
<dbReference type="EMBL" id="MSFI01000020">
    <property type="protein sequence ID" value="OMP66489.1"/>
    <property type="molecule type" value="Genomic_DNA"/>
</dbReference>
<gene>
    <name evidence="1" type="ORF">BTO28_12390</name>
</gene>